<evidence type="ECO:0000313" key="3">
    <source>
        <dbReference type="Proteomes" id="UP000326759"/>
    </source>
</evidence>
<sequence>ISEMQIDKLETKCGKYERNISWKNLIVLTMLSAGEISRVRREENRGCCSPVGVSGVTPITSREAQSPSSSGVAEPISTSLRGSPDAPVEGTPIKTEIPGGLLTPMTTAEGNSEEQRNSGEGSISGGRGSSSPTSTPTNCTNQSRSNTTVSTPTLPSSNVESSPILIRPEKSAVGELEATITRHLSDEASNFSTDALLRGTSGIGTAGHRSTIQWVGGTGGQQSSLSSPLFRPLYVNRESVIRTSVQRSYYPEVQAALPTPPGQDGYQEAMFAKNHEFYNGTTSNSSSNSAGGVGMSSTPYTDYHTAMTPPSSVSPREKLSSDCGELRGPTSYINDTGGSLPAQPLPLKPQVYSYGPPSVSLEAPSYSSSLTDQASSLYSHAGFHLYHSNSSKSSSGPYDPLRTGTSWYSPSS</sequence>
<comment type="caution">
    <text evidence="2">The sequence shown here is derived from an EMBL/GenBank/DDBJ whole genome shotgun (WGS) entry which is preliminary data.</text>
</comment>
<feature type="compositionally biased region" description="Polar residues" evidence="1">
    <location>
        <begin position="403"/>
        <end position="412"/>
    </location>
</feature>
<feature type="compositionally biased region" description="Polar residues" evidence="1">
    <location>
        <begin position="135"/>
        <end position="161"/>
    </location>
</feature>
<name>A0A5N5TLM8_9CRUS</name>
<feature type="region of interest" description="Disordered" evidence="1">
    <location>
        <begin position="301"/>
        <end position="351"/>
    </location>
</feature>
<reference evidence="2 3" key="1">
    <citation type="journal article" date="2019" name="PLoS Biol.">
        <title>Sex chromosomes control vertical transmission of feminizing Wolbachia symbionts in an isopod.</title>
        <authorList>
            <person name="Becking T."/>
            <person name="Chebbi M.A."/>
            <person name="Giraud I."/>
            <person name="Moumen B."/>
            <person name="Laverre T."/>
            <person name="Caubet Y."/>
            <person name="Peccoud J."/>
            <person name="Gilbert C."/>
            <person name="Cordaux R."/>
        </authorList>
    </citation>
    <scope>NUCLEOTIDE SEQUENCE [LARGE SCALE GENOMIC DNA]</scope>
    <source>
        <strain evidence="2">ANa2</strain>
        <tissue evidence="2">Whole body excluding digestive tract and cuticle</tissue>
    </source>
</reference>
<protein>
    <submittedName>
        <fullName evidence="2">Uncharacterized protein</fullName>
    </submittedName>
</protein>
<organism evidence="2 3">
    <name type="scientific">Armadillidium nasatum</name>
    <dbReference type="NCBI Taxonomy" id="96803"/>
    <lineage>
        <taxon>Eukaryota</taxon>
        <taxon>Metazoa</taxon>
        <taxon>Ecdysozoa</taxon>
        <taxon>Arthropoda</taxon>
        <taxon>Crustacea</taxon>
        <taxon>Multicrustacea</taxon>
        <taxon>Malacostraca</taxon>
        <taxon>Eumalacostraca</taxon>
        <taxon>Peracarida</taxon>
        <taxon>Isopoda</taxon>
        <taxon>Oniscidea</taxon>
        <taxon>Crinocheta</taxon>
        <taxon>Armadillidiidae</taxon>
        <taxon>Armadillidium</taxon>
    </lineage>
</organism>
<gene>
    <name evidence="2" type="ORF">Anas_01698</name>
</gene>
<dbReference type="OrthoDB" id="6021714at2759"/>
<feature type="non-terminal residue" evidence="2">
    <location>
        <position position="1"/>
    </location>
</feature>
<dbReference type="EMBL" id="SEYY01000518">
    <property type="protein sequence ID" value="KAB7507077.1"/>
    <property type="molecule type" value="Genomic_DNA"/>
</dbReference>
<accession>A0A5N5TLM8</accession>
<feature type="compositionally biased region" description="Polar residues" evidence="1">
    <location>
        <begin position="57"/>
        <end position="81"/>
    </location>
</feature>
<proteinExistence type="predicted"/>
<evidence type="ECO:0000313" key="2">
    <source>
        <dbReference type="EMBL" id="KAB7507077.1"/>
    </source>
</evidence>
<dbReference type="Proteomes" id="UP000326759">
    <property type="component" value="Unassembled WGS sequence"/>
</dbReference>
<keyword evidence="3" id="KW-1185">Reference proteome</keyword>
<feature type="region of interest" description="Disordered" evidence="1">
    <location>
        <begin position="54"/>
        <end position="161"/>
    </location>
</feature>
<evidence type="ECO:0000256" key="1">
    <source>
        <dbReference type="SAM" id="MobiDB-lite"/>
    </source>
</evidence>
<feature type="region of interest" description="Disordered" evidence="1">
    <location>
        <begin position="388"/>
        <end position="412"/>
    </location>
</feature>
<dbReference type="AlphaFoldDB" id="A0A5N5TLM8"/>